<feature type="transmembrane region" description="Helical" evidence="6">
    <location>
        <begin position="328"/>
        <end position="351"/>
    </location>
</feature>
<keyword evidence="4 6" id="KW-0472">Membrane</keyword>
<dbReference type="PANTHER" id="PTHR42718">
    <property type="entry name" value="MAJOR FACILITATOR SUPERFAMILY MULTIDRUG TRANSPORTER MFSC"/>
    <property type="match status" value="1"/>
</dbReference>
<feature type="transmembrane region" description="Helical" evidence="6">
    <location>
        <begin position="493"/>
        <end position="512"/>
    </location>
</feature>
<dbReference type="PANTHER" id="PTHR42718:SF36">
    <property type="entry name" value="MULTIDRUG TRANSPORTER, PUTATIVE (AFU_ORTHOLOGUE AFUA_4G13820)-RELATED"/>
    <property type="match status" value="1"/>
</dbReference>
<feature type="domain" description="Major facilitator superfamily (MFS) profile" evidence="7">
    <location>
        <begin position="67"/>
        <end position="516"/>
    </location>
</feature>
<feature type="transmembrane region" description="Helical" evidence="6">
    <location>
        <begin position="454"/>
        <end position="473"/>
    </location>
</feature>
<comment type="subcellular location">
    <subcellularLocation>
        <location evidence="1">Membrane</location>
        <topology evidence="1">Multi-pass membrane protein</topology>
    </subcellularLocation>
</comment>
<evidence type="ECO:0000256" key="3">
    <source>
        <dbReference type="ARBA" id="ARBA00022989"/>
    </source>
</evidence>
<dbReference type="GO" id="GO:0022857">
    <property type="term" value="F:transmembrane transporter activity"/>
    <property type="evidence" value="ECO:0007669"/>
    <property type="project" value="InterPro"/>
</dbReference>
<feature type="transmembrane region" description="Helical" evidence="6">
    <location>
        <begin position="417"/>
        <end position="442"/>
    </location>
</feature>
<dbReference type="Gene3D" id="1.20.1250.20">
    <property type="entry name" value="MFS general substrate transporter like domains"/>
    <property type="match status" value="1"/>
</dbReference>
<comment type="caution">
    <text evidence="8">The sequence shown here is derived from an EMBL/GenBank/DDBJ whole genome shotgun (WGS) entry which is preliminary data.</text>
</comment>
<feature type="compositionally biased region" description="Basic and acidic residues" evidence="5">
    <location>
        <begin position="15"/>
        <end position="30"/>
    </location>
</feature>
<dbReference type="GO" id="GO:0016020">
    <property type="term" value="C:membrane"/>
    <property type="evidence" value="ECO:0007669"/>
    <property type="project" value="UniProtKB-SubCell"/>
</dbReference>
<feature type="transmembrane region" description="Helical" evidence="6">
    <location>
        <begin position="219"/>
        <end position="242"/>
    </location>
</feature>
<proteinExistence type="predicted"/>
<dbReference type="InterPro" id="IPR036259">
    <property type="entry name" value="MFS_trans_sf"/>
</dbReference>
<dbReference type="InterPro" id="IPR020846">
    <property type="entry name" value="MFS_dom"/>
</dbReference>
<dbReference type="Proteomes" id="UP000447873">
    <property type="component" value="Unassembled WGS sequence"/>
</dbReference>
<dbReference type="InterPro" id="IPR011701">
    <property type="entry name" value="MFS"/>
</dbReference>
<dbReference type="Gene3D" id="1.20.1720.10">
    <property type="entry name" value="Multidrug resistance protein D"/>
    <property type="match status" value="1"/>
</dbReference>
<evidence type="ECO:0000259" key="7">
    <source>
        <dbReference type="PROSITE" id="PS50850"/>
    </source>
</evidence>
<evidence type="ECO:0000256" key="4">
    <source>
        <dbReference type="ARBA" id="ARBA00023136"/>
    </source>
</evidence>
<feature type="compositionally biased region" description="Polar residues" evidence="5">
    <location>
        <begin position="1"/>
        <end position="14"/>
    </location>
</feature>
<feature type="transmembrane region" description="Helical" evidence="6">
    <location>
        <begin position="105"/>
        <end position="124"/>
    </location>
</feature>
<evidence type="ECO:0000256" key="2">
    <source>
        <dbReference type="ARBA" id="ARBA00022692"/>
    </source>
</evidence>
<feature type="transmembrane region" description="Helical" evidence="6">
    <location>
        <begin position="392"/>
        <end position="411"/>
    </location>
</feature>
<feature type="transmembrane region" description="Helical" evidence="6">
    <location>
        <begin position="162"/>
        <end position="179"/>
    </location>
</feature>
<feature type="region of interest" description="Disordered" evidence="5">
    <location>
        <begin position="1"/>
        <end position="43"/>
    </location>
</feature>
<evidence type="ECO:0000313" key="9">
    <source>
        <dbReference type="Proteomes" id="UP000447873"/>
    </source>
</evidence>
<sequence>MCPPKSHSSNPNVESRSESIDRRPQSRDGSTRSSISMGDEESPMARIERLGRARPEKFKSTWEEVGFCFSIVMSQVLTEYFISGFNVLLPTLAKDLNIPRASQTWPANAFSLVVACFLLTFGRLADMYGGWPVYVSGFVWLCVWSLIAGFSQNELMLDLCRAIQGFGPAAYLPASFILLGSTYRPGPRKNIVFSIYGAAAPFGFYVGIFFAGVTAQFDVWRWFFFIGTILAAITAVTSYCFIPSDMEERESMGVRMDWLGAILIPAGLIAIVFAITDSSHAPQKWATPYIYILLIVGVLILGAAVYVEGWVAMQPLLPFDLFKVKSMTPLMIALLFSYGSLGIFLFYGTFYMTDILGRTPLQLVAWFSPMAIGGIIIATAGGFVLHILPGTVLVIVSGIAWIIAPLLFAIAPSDASYWAYTFPAMICATIAIDVTFNVSNIFISTSFPLARQGLAGALSTSVLELGVALFLGLGDLVVTETAEEGLEKSYKNVFWVEVAVAGVALVLLVGFVKIDSAKSDMTADERVAALREEEGGEGR</sequence>
<evidence type="ECO:0000313" key="8">
    <source>
        <dbReference type="EMBL" id="KAE9964832.1"/>
    </source>
</evidence>
<name>A0A8H3U747_VENIN</name>
<keyword evidence="2 6" id="KW-0812">Transmembrane</keyword>
<accession>A0A8H3U747</accession>
<keyword evidence="3 6" id="KW-1133">Transmembrane helix</keyword>
<dbReference type="Pfam" id="PF07690">
    <property type="entry name" value="MFS_1"/>
    <property type="match status" value="1"/>
</dbReference>
<evidence type="ECO:0000256" key="6">
    <source>
        <dbReference type="SAM" id="Phobius"/>
    </source>
</evidence>
<gene>
    <name evidence="8" type="ORF">EG328_010158</name>
</gene>
<dbReference type="CDD" id="cd17476">
    <property type="entry name" value="MFS_Amf1_MDR_like"/>
    <property type="match status" value="1"/>
</dbReference>
<feature type="transmembrane region" description="Helical" evidence="6">
    <location>
        <begin position="131"/>
        <end position="150"/>
    </location>
</feature>
<organism evidence="8 9">
    <name type="scientific">Venturia inaequalis</name>
    <name type="common">Apple scab fungus</name>
    <dbReference type="NCBI Taxonomy" id="5025"/>
    <lineage>
        <taxon>Eukaryota</taxon>
        <taxon>Fungi</taxon>
        <taxon>Dikarya</taxon>
        <taxon>Ascomycota</taxon>
        <taxon>Pezizomycotina</taxon>
        <taxon>Dothideomycetes</taxon>
        <taxon>Pleosporomycetidae</taxon>
        <taxon>Venturiales</taxon>
        <taxon>Venturiaceae</taxon>
        <taxon>Venturia</taxon>
    </lineage>
</organism>
<dbReference type="EMBL" id="WNWS01000647">
    <property type="protein sequence ID" value="KAE9964832.1"/>
    <property type="molecule type" value="Genomic_DNA"/>
</dbReference>
<evidence type="ECO:0000256" key="1">
    <source>
        <dbReference type="ARBA" id="ARBA00004141"/>
    </source>
</evidence>
<feature type="transmembrane region" description="Helical" evidence="6">
    <location>
        <begin position="254"/>
        <end position="276"/>
    </location>
</feature>
<dbReference type="PROSITE" id="PS50850">
    <property type="entry name" value="MFS"/>
    <property type="match status" value="1"/>
</dbReference>
<dbReference type="SUPFAM" id="SSF103473">
    <property type="entry name" value="MFS general substrate transporter"/>
    <property type="match status" value="1"/>
</dbReference>
<protein>
    <recommendedName>
        <fullName evidence="7">Major facilitator superfamily (MFS) profile domain-containing protein</fullName>
    </recommendedName>
</protein>
<dbReference type="AlphaFoldDB" id="A0A8H3U747"/>
<feature type="transmembrane region" description="Helical" evidence="6">
    <location>
        <begin position="65"/>
        <end position="85"/>
    </location>
</feature>
<feature type="transmembrane region" description="Helical" evidence="6">
    <location>
        <begin position="288"/>
        <end position="307"/>
    </location>
</feature>
<reference evidence="8 9" key="1">
    <citation type="submission" date="2018-12" db="EMBL/GenBank/DDBJ databases">
        <title>Venturia inaequalis Genome Resource.</title>
        <authorList>
            <person name="Lichtner F.J."/>
        </authorList>
    </citation>
    <scope>NUCLEOTIDE SEQUENCE [LARGE SCALE GENOMIC DNA]</scope>
    <source>
        <strain evidence="8 9">120213</strain>
    </source>
</reference>
<feature type="transmembrane region" description="Helical" evidence="6">
    <location>
        <begin position="363"/>
        <end position="385"/>
    </location>
</feature>
<feature type="transmembrane region" description="Helical" evidence="6">
    <location>
        <begin position="191"/>
        <end position="213"/>
    </location>
</feature>
<evidence type="ECO:0000256" key="5">
    <source>
        <dbReference type="SAM" id="MobiDB-lite"/>
    </source>
</evidence>